<evidence type="ECO:0000313" key="2">
    <source>
        <dbReference type="EMBL" id="RMX67155.1"/>
    </source>
</evidence>
<name>A0A3M6VJJ9_9STRA</name>
<dbReference type="EMBL" id="QLLG01000175">
    <property type="protein sequence ID" value="RMX67155.1"/>
    <property type="molecule type" value="Genomic_DNA"/>
</dbReference>
<reference evidence="4 5" key="1">
    <citation type="submission" date="2018-06" db="EMBL/GenBank/DDBJ databases">
        <title>Comparative genomics of downy mildews reveals potential adaptations to biotrophy.</title>
        <authorList>
            <person name="Fletcher K."/>
            <person name="Klosterman S.J."/>
            <person name="Derevnina L."/>
            <person name="Martin F."/>
            <person name="Koike S."/>
            <person name="Reyes Chin-Wo S."/>
            <person name="Mou B."/>
            <person name="Michelmore R."/>
        </authorList>
    </citation>
    <scope>NUCLEOTIDE SEQUENCE [LARGE SCALE GENOMIC DNA]</scope>
    <source>
        <strain evidence="3 5">R13</strain>
        <strain evidence="2 4">R14</strain>
    </source>
</reference>
<organism evidence="2 4">
    <name type="scientific">Peronospora effusa</name>
    <dbReference type="NCBI Taxonomy" id="542832"/>
    <lineage>
        <taxon>Eukaryota</taxon>
        <taxon>Sar</taxon>
        <taxon>Stramenopiles</taxon>
        <taxon>Oomycota</taxon>
        <taxon>Peronosporomycetes</taxon>
        <taxon>Peronosporales</taxon>
        <taxon>Peronosporaceae</taxon>
        <taxon>Peronospora</taxon>
    </lineage>
</organism>
<evidence type="ECO:0000313" key="5">
    <source>
        <dbReference type="Proteomes" id="UP000286097"/>
    </source>
</evidence>
<accession>A0A3M6VJJ9</accession>
<gene>
    <name evidence="3" type="ORF">DD237_001427</name>
    <name evidence="2" type="ORF">DD238_001956</name>
</gene>
<comment type="caution">
    <text evidence="2">The sequence shown here is derived from an EMBL/GenBank/DDBJ whole genome shotgun (WGS) entry which is preliminary data.</text>
</comment>
<dbReference type="Proteomes" id="UP000282087">
    <property type="component" value="Unassembled WGS sequence"/>
</dbReference>
<evidence type="ECO:0000313" key="3">
    <source>
        <dbReference type="EMBL" id="RQM17420.1"/>
    </source>
</evidence>
<proteinExistence type="predicted"/>
<keyword evidence="1" id="KW-0732">Signal</keyword>
<protein>
    <submittedName>
        <fullName evidence="2">Uncharacterized protein</fullName>
    </submittedName>
</protein>
<dbReference type="Proteomes" id="UP000286097">
    <property type="component" value="Unassembled WGS sequence"/>
</dbReference>
<sequence length="61" mass="6665">MFYVLVSLVMTFLTSNEQVNGPTDVQSEGPMSYHQSVTPTSAALSTISHQYEGRASKVQDV</sequence>
<dbReference type="VEuPathDB" id="FungiDB:DD237_001427"/>
<feature type="signal peptide" evidence="1">
    <location>
        <begin position="1"/>
        <end position="16"/>
    </location>
</feature>
<dbReference type="EMBL" id="QKXF01000096">
    <property type="protein sequence ID" value="RQM17420.1"/>
    <property type="molecule type" value="Genomic_DNA"/>
</dbReference>
<dbReference type="AlphaFoldDB" id="A0A3M6VJJ9"/>
<evidence type="ECO:0000313" key="4">
    <source>
        <dbReference type="Proteomes" id="UP000282087"/>
    </source>
</evidence>
<evidence type="ECO:0000256" key="1">
    <source>
        <dbReference type="SAM" id="SignalP"/>
    </source>
</evidence>
<feature type="chain" id="PRO_5036340284" evidence="1">
    <location>
        <begin position="17"/>
        <end position="61"/>
    </location>
</feature>
<keyword evidence="4" id="KW-1185">Reference proteome</keyword>